<evidence type="ECO:0000256" key="16">
    <source>
        <dbReference type="SAM" id="Phobius"/>
    </source>
</evidence>
<dbReference type="Gene3D" id="2.60.40.10">
    <property type="entry name" value="Immunoglobulins"/>
    <property type="match status" value="2"/>
</dbReference>
<keyword evidence="9" id="KW-0965">Cell junction</keyword>
<dbReference type="Pfam" id="PF07686">
    <property type="entry name" value="V-set"/>
    <property type="match status" value="2"/>
</dbReference>
<evidence type="ECO:0000256" key="17">
    <source>
        <dbReference type="SAM" id="SignalP"/>
    </source>
</evidence>
<dbReference type="GO" id="GO:0050839">
    <property type="term" value="F:cell adhesion molecule binding"/>
    <property type="evidence" value="ECO:0007669"/>
    <property type="project" value="TreeGrafter"/>
</dbReference>
<keyword evidence="10 16" id="KW-1133">Transmembrane helix</keyword>
<dbReference type="PANTHER" id="PTHR47011:SF1">
    <property type="entry name" value="CD226 ANTIGEN"/>
    <property type="match status" value="1"/>
</dbReference>
<reference evidence="20" key="1">
    <citation type="journal article" date="2014" name="PLoS ONE">
        <title>The genome and linkage map of the northern pike (Esox lucius): conserved synteny revealed between the salmonid sister group and the Neoteleostei.</title>
        <authorList>
            <person name="Rondeau E.B."/>
            <person name="Minkley D.R."/>
            <person name="Leong J.S."/>
            <person name="Messmer A.M."/>
            <person name="Jantzen J.R."/>
            <person name="von Schalburg K.R."/>
            <person name="Lemon C."/>
            <person name="Bird N.H."/>
            <person name="Koop B.F."/>
        </authorList>
    </citation>
    <scope>NUCLEOTIDE SEQUENCE</scope>
</reference>
<dbReference type="InterPro" id="IPR013783">
    <property type="entry name" value="Ig-like_fold"/>
</dbReference>
<protein>
    <recommendedName>
        <fullName evidence="18">Ig-like domain-containing protein</fullName>
    </recommendedName>
</protein>
<reference evidence="19" key="3">
    <citation type="submission" date="2025-08" db="UniProtKB">
        <authorList>
            <consortium name="Ensembl"/>
        </authorList>
    </citation>
    <scope>IDENTIFICATION</scope>
</reference>
<keyword evidence="6 17" id="KW-0732">Signal</keyword>
<dbReference type="CTD" id="10666"/>
<evidence type="ECO:0000313" key="20">
    <source>
        <dbReference type="Proteomes" id="UP000265140"/>
    </source>
</evidence>
<evidence type="ECO:0000256" key="2">
    <source>
        <dbReference type="ARBA" id="ARBA00004536"/>
    </source>
</evidence>
<dbReference type="SUPFAM" id="SSF48726">
    <property type="entry name" value="Immunoglobulin"/>
    <property type="match status" value="2"/>
</dbReference>
<name>A0A3P8X844_ESOLU</name>
<evidence type="ECO:0000256" key="3">
    <source>
        <dbReference type="ARBA" id="ARBA00007810"/>
    </source>
</evidence>
<dbReference type="OrthoDB" id="9937217at2759"/>
<evidence type="ECO:0000256" key="4">
    <source>
        <dbReference type="ARBA" id="ARBA00022475"/>
    </source>
</evidence>
<evidence type="ECO:0000256" key="14">
    <source>
        <dbReference type="ARBA" id="ARBA00058274"/>
    </source>
</evidence>
<dbReference type="PANTHER" id="PTHR47011">
    <property type="entry name" value="CD226 ANTIGEN"/>
    <property type="match status" value="1"/>
</dbReference>
<feature type="transmembrane region" description="Helical" evidence="16">
    <location>
        <begin position="278"/>
        <end position="301"/>
    </location>
</feature>
<keyword evidence="4" id="KW-1003">Cell membrane</keyword>
<evidence type="ECO:0000256" key="7">
    <source>
        <dbReference type="ARBA" id="ARBA00022737"/>
    </source>
</evidence>
<reference evidence="19" key="2">
    <citation type="submission" date="2020-02" db="EMBL/GenBank/DDBJ databases">
        <title>Esox lucius (northern pike) genome, fEsoLuc1, primary haplotype.</title>
        <authorList>
            <person name="Myers G."/>
            <person name="Karagic N."/>
            <person name="Meyer A."/>
            <person name="Pippel M."/>
            <person name="Reichard M."/>
            <person name="Winkler S."/>
            <person name="Tracey A."/>
            <person name="Sims Y."/>
            <person name="Howe K."/>
            <person name="Rhie A."/>
            <person name="Formenti G."/>
            <person name="Durbin R."/>
            <person name="Fedrigo O."/>
            <person name="Jarvis E.D."/>
        </authorList>
    </citation>
    <scope>NUCLEOTIDE SEQUENCE [LARGE SCALE GENOMIC DNA]</scope>
</reference>
<reference evidence="19" key="4">
    <citation type="submission" date="2025-09" db="UniProtKB">
        <authorList>
            <consortium name="Ensembl"/>
        </authorList>
    </citation>
    <scope>IDENTIFICATION</scope>
</reference>
<evidence type="ECO:0000313" key="19">
    <source>
        <dbReference type="Ensembl" id="ENSELUP00000000524.2"/>
    </source>
</evidence>
<evidence type="ECO:0000256" key="9">
    <source>
        <dbReference type="ARBA" id="ARBA00022949"/>
    </source>
</evidence>
<dbReference type="InterPro" id="IPR007110">
    <property type="entry name" value="Ig-like_dom"/>
</dbReference>
<dbReference type="OMA" id="VYHCSVQ"/>
<feature type="signal peptide" evidence="17">
    <location>
        <begin position="1"/>
        <end position="27"/>
    </location>
</feature>
<accession>A0A3P8X844</accession>
<dbReference type="InterPro" id="IPR013106">
    <property type="entry name" value="Ig_V-set"/>
</dbReference>
<dbReference type="InParanoid" id="A0A3P8X844"/>
<dbReference type="GO" id="GO:0005912">
    <property type="term" value="C:adherens junction"/>
    <property type="evidence" value="ECO:0007669"/>
    <property type="project" value="UniProtKB-SubCell"/>
</dbReference>
<dbReference type="KEGG" id="els:105022616"/>
<proteinExistence type="inferred from homology"/>
<feature type="chain" id="PRO_5028175850" description="Ig-like domain-containing protein" evidence="17">
    <location>
        <begin position="28"/>
        <end position="361"/>
    </location>
</feature>
<comment type="function">
    <text evidence="14">Cell adhesion molecule that promotes cell-cell contacts and plays important roles in the development of the nervous system. Acts by forming homophilic or heterophilic trans-dimers.</text>
</comment>
<dbReference type="InterPro" id="IPR042842">
    <property type="entry name" value="CD226"/>
</dbReference>
<dbReference type="Proteomes" id="UP000265140">
    <property type="component" value="Chromosome 21"/>
</dbReference>
<keyword evidence="20" id="KW-1185">Reference proteome</keyword>
<evidence type="ECO:0000256" key="8">
    <source>
        <dbReference type="ARBA" id="ARBA00022889"/>
    </source>
</evidence>
<evidence type="ECO:0000259" key="18">
    <source>
        <dbReference type="PROSITE" id="PS50835"/>
    </source>
</evidence>
<dbReference type="GeneID" id="105022616"/>
<keyword evidence="5 16" id="KW-0812">Transmembrane</keyword>
<feature type="domain" description="Ig-like" evidence="18">
    <location>
        <begin position="22"/>
        <end position="132"/>
    </location>
</feature>
<dbReference type="Ensembl" id="ENSELUT00000018921.3">
    <property type="protein sequence ID" value="ENSELUP00000000524.2"/>
    <property type="gene ID" value="ENSELUG00000001049.3"/>
</dbReference>
<gene>
    <name evidence="19" type="primary">CD226</name>
</gene>
<comment type="subcellular location">
    <subcellularLocation>
        <location evidence="2">Cell junction</location>
        <location evidence="2">Adherens junction</location>
    </subcellularLocation>
    <subcellularLocation>
        <location evidence="1">Cell membrane</location>
        <topology evidence="1">Single-pass type I membrane protein</topology>
    </subcellularLocation>
</comment>
<dbReference type="AlphaFoldDB" id="A0A3P8X844"/>
<evidence type="ECO:0000256" key="5">
    <source>
        <dbReference type="ARBA" id="ARBA00022692"/>
    </source>
</evidence>
<feature type="domain" description="Ig-like" evidence="18">
    <location>
        <begin position="155"/>
        <end position="265"/>
    </location>
</feature>
<evidence type="ECO:0000256" key="11">
    <source>
        <dbReference type="ARBA" id="ARBA00023136"/>
    </source>
</evidence>
<organism evidence="19 20">
    <name type="scientific">Esox lucius</name>
    <name type="common">Northern pike</name>
    <dbReference type="NCBI Taxonomy" id="8010"/>
    <lineage>
        <taxon>Eukaryota</taxon>
        <taxon>Metazoa</taxon>
        <taxon>Chordata</taxon>
        <taxon>Craniata</taxon>
        <taxon>Vertebrata</taxon>
        <taxon>Euteleostomi</taxon>
        <taxon>Actinopterygii</taxon>
        <taxon>Neopterygii</taxon>
        <taxon>Teleostei</taxon>
        <taxon>Protacanthopterygii</taxon>
        <taxon>Esociformes</taxon>
        <taxon>Esocidae</taxon>
        <taxon>Esox</taxon>
    </lineage>
</organism>
<comment type="similarity">
    <text evidence="3">Belongs to the nectin family.</text>
</comment>
<evidence type="ECO:0000256" key="10">
    <source>
        <dbReference type="ARBA" id="ARBA00022989"/>
    </source>
</evidence>
<evidence type="ECO:0000256" key="1">
    <source>
        <dbReference type="ARBA" id="ARBA00004251"/>
    </source>
</evidence>
<dbReference type="GO" id="GO:0007155">
    <property type="term" value="P:cell adhesion"/>
    <property type="evidence" value="ECO:0007669"/>
    <property type="project" value="UniProtKB-KW"/>
</dbReference>
<dbReference type="GO" id="GO:0009897">
    <property type="term" value="C:external side of plasma membrane"/>
    <property type="evidence" value="ECO:0007669"/>
    <property type="project" value="TreeGrafter"/>
</dbReference>
<dbReference type="InterPro" id="IPR003599">
    <property type="entry name" value="Ig_sub"/>
</dbReference>
<keyword evidence="13" id="KW-0325">Glycoprotein</keyword>
<evidence type="ECO:0000256" key="12">
    <source>
        <dbReference type="ARBA" id="ARBA00023157"/>
    </source>
</evidence>
<dbReference type="InterPro" id="IPR036179">
    <property type="entry name" value="Ig-like_dom_sf"/>
</dbReference>
<keyword evidence="8" id="KW-0130">Cell adhesion</keyword>
<evidence type="ECO:0000256" key="13">
    <source>
        <dbReference type="ARBA" id="ARBA00023180"/>
    </source>
</evidence>
<evidence type="ECO:0000256" key="6">
    <source>
        <dbReference type="ARBA" id="ARBA00022729"/>
    </source>
</evidence>
<dbReference type="GeneTree" id="ENSGT00500000044993"/>
<keyword evidence="11 16" id="KW-0472">Membrane</keyword>
<sequence>MMETVQKDHWYFMVLLVFLLILKVSIQQSGSVATVKLGEGMVLGCVCPWDGNLSMVSWTKLIRFEKAPVAVYHPEYGVYISPPYQTRIRFLKTTPMDGSVTLRNVSQEDAGLYHCSVQTFPQGSWAIDIRVELDPGTVEEETVEETNIHLNETHPEVIKADTELTAERSENLTISCIHQHNGSVYRVTLEKLDRGGTGGGVLMALCQLKDGGLFEVNYTDRGVVNCSRRLDADLQLDGVTEQDGGLYRCRFSTDAGDLTTTVRLTVPRQVTLSLSVNLLYITGAAGVLLLLSSISLVLVLWKRKKRIEKYGSKLHPAQRRLCNAYENVPVYDRMWKGTNPGREMPVYANIRTAHPPAKRKR</sequence>
<keyword evidence="7" id="KW-0677">Repeat</keyword>
<dbReference type="Bgee" id="ENSELUG00000001049">
    <property type="expression patterns" value="Expressed in spleen and 13 other cell types or tissues"/>
</dbReference>
<dbReference type="RefSeq" id="XP_010889501.1">
    <property type="nucleotide sequence ID" value="XM_010891199.5"/>
</dbReference>
<dbReference type="GO" id="GO:0002891">
    <property type="term" value="P:positive regulation of immunoglobulin mediated immune response"/>
    <property type="evidence" value="ECO:0007669"/>
    <property type="project" value="TreeGrafter"/>
</dbReference>
<comment type="subunit">
    <text evidence="15">Cis- and trans-homodimer. Can form trans-heterodimers.</text>
</comment>
<keyword evidence="12" id="KW-1015">Disulfide bond</keyword>
<dbReference type="FunFam" id="2.60.40.10:FF:000304">
    <property type="entry name" value="Nectin cell adhesion molecule 1"/>
    <property type="match status" value="1"/>
</dbReference>
<dbReference type="PROSITE" id="PS50835">
    <property type="entry name" value="IG_LIKE"/>
    <property type="match status" value="2"/>
</dbReference>
<evidence type="ECO:0000256" key="15">
    <source>
        <dbReference type="ARBA" id="ARBA00062858"/>
    </source>
</evidence>
<dbReference type="SMART" id="SM00409">
    <property type="entry name" value="IG"/>
    <property type="match status" value="2"/>
</dbReference>
<dbReference type="GO" id="GO:0002729">
    <property type="term" value="P:positive regulation of natural killer cell cytokine production"/>
    <property type="evidence" value="ECO:0007669"/>
    <property type="project" value="InterPro"/>
</dbReference>